<dbReference type="AlphaFoldDB" id="A0A1V9YJ08"/>
<accession>A0A1V9YJ08</accession>
<dbReference type="EMBL" id="JNBR01001624">
    <property type="protein sequence ID" value="OQR85692.1"/>
    <property type="molecule type" value="Genomic_DNA"/>
</dbReference>
<dbReference type="OrthoDB" id="498371at2759"/>
<dbReference type="SUPFAM" id="SSF48403">
    <property type="entry name" value="Ankyrin repeat"/>
    <property type="match status" value="1"/>
</dbReference>
<keyword evidence="2" id="KW-1185">Reference proteome</keyword>
<proteinExistence type="predicted"/>
<organism evidence="1 2">
    <name type="scientific">Achlya hypogyna</name>
    <name type="common">Oomycete</name>
    <name type="synonym">Protoachlya hypogyna</name>
    <dbReference type="NCBI Taxonomy" id="1202772"/>
    <lineage>
        <taxon>Eukaryota</taxon>
        <taxon>Sar</taxon>
        <taxon>Stramenopiles</taxon>
        <taxon>Oomycota</taxon>
        <taxon>Saprolegniomycetes</taxon>
        <taxon>Saprolegniales</taxon>
        <taxon>Achlyaceae</taxon>
        <taxon>Achlya</taxon>
    </lineage>
</organism>
<dbReference type="InterPro" id="IPR052050">
    <property type="entry name" value="SecEffector_AnkRepeat"/>
</dbReference>
<evidence type="ECO:0000313" key="1">
    <source>
        <dbReference type="EMBL" id="OQR85692.1"/>
    </source>
</evidence>
<dbReference type="Gene3D" id="1.25.40.20">
    <property type="entry name" value="Ankyrin repeat-containing domain"/>
    <property type="match status" value="1"/>
</dbReference>
<dbReference type="InterPro" id="IPR036770">
    <property type="entry name" value="Ankyrin_rpt-contain_sf"/>
</dbReference>
<dbReference type="InterPro" id="IPR002110">
    <property type="entry name" value="Ankyrin_rpt"/>
</dbReference>
<sequence length="252" mass="27938">MKGHSSLLNYLHAHAPAVAPDVVLWHLAAAHVPSVAFLLNKGDGQFAASAMRSAVCIGNLAVVKLLHERGTQTYMNALNDACECGHVRVAEYLMMNNLGTWDPDTLVFVVKNGHIEIVRLLHERGYDGFDKYTMDIAAKFGHLDVVRFLSAERQEGCTPRAIVRAARNGHVHVVQFLDTKYRRPSVSAAIDVAVECGNVEVVEYFLRHRLEAVDVASALDIAKLWKQDAVVAVLNNYYGLHQILIRSPLSKF</sequence>
<evidence type="ECO:0000313" key="2">
    <source>
        <dbReference type="Proteomes" id="UP000243579"/>
    </source>
</evidence>
<comment type="caution">
    <text evidence="1">The sequence shown here is derived from an EMBL/GenBank/DDBJ whole genome shotgun (WGS) entry which is preliminary data.</text>
</comment>
<dbReference type="Pfam" id="PF12796">
    <property type="entry name" value="Ank_2"/>
    <property type="match status" value="1"/>
</dbReference>
<dbReference type="STRING" id="1202772.A0A1V9YJ08"/>
<dbReference type="PANTHER" id="PTHR46586:SF4">
    <property type="match status" value="1"/>
</dbReference>
<protein>
    <submittedName>
        <fullName evidence="1">Uncharacterized protein</fullName>
    </submittedName>
</protein>
<dbReference type="Proteomes" id="UP000243579">
    <property type="component" value="Unassembled WGS sequence"/>
</dbReference>
<dbReference type="PANTHER" id="PTHR46586">
    <property type="entry name" value="ANKYRIN REPEAT-CONTAINING PROTEIN"/>
    <property type="match status" value="1"/>
</dbReference>
<reference evidence="1 2" key="1">
    <citation type="journal article" date="2014" name="Genome Biol. Evol.">
        <title>The secreted proteins of Achlya hypogyna and Thraustotheca clavata identify the ancestral oomycete secretome and reveal gene acquisitions by horizontal gene transfer.</title>
        <authorList>
            <person name="Misner I."/>
            <person name="Blouin N."/>
            <person name="Leonard G."/>
            <person name="Richards T.A."/>
            <person name="Lane C.E."/>
        </authorList>
    </citation>
    <scope>NUCLEOTIDE SEQUENCE [LARGE SCALE GENOMIC DNA]</scope>
    <source>
        <strain evidence="1 2">ATCC 48635</strain>
    </source>
</reference>
<name>A0A1V9YJ08_ACHHY</name>
<gene>
    <name evidence="1" type="ORF">ACHHYP_11540</name>
</gene>